<evidence type="ECO:0000313" key="2">
    <source>
        <dbReference type="Proteomes" id="UP001596302"/>
    </source>
</evidence>
<dbReference type="EMBL" id="JBHSQW010000026">
    <property type="protein sequence ID" value="MFC5995174.1"/>
    <property type="molecule type" value="Genomic_DNA"/>
</dbReference>
<evidence type="ECO:0000313" key="1">
    <source>
        <dbReference type="EMBL" id="MFC5995174.1"/>
    </source>
</evidence>
<accession>A0ABW1J2W8</accession>
<reference evidence="2" key="1">
    <citation type="journal article" date="2019" name="Int. J. Syst. Evol. Microbiol.">
        <title>The Global Catalogue of Microorganisms (GCM) 10K type strain sequencing project: providing services to taxonomists for standard genome sequencing and annotation.</title>
        <authorList>
            <consortium name="The Broad Institute Genomics Platform"/>
            <consortium name="The Broad Institute Genome Sequencing Center for Infectious Disease"/>
            <person name="Wu L."/>
            <person name="Ma J."/>
        </authorList>
    </citation>
    <scope>NUCLEOTIDE SEQUENCE [LARGE SCALE GENOMIC DNA]</scope>
    <source>
        <strain evidence="2">CCM 8391</strain>
    </source>
</reference>
<comment type="caution">
    <text evidence="1">The sequence shown here is derived from an EMBL/GenBank/DDBJ whole genome shotgun (WGS) entry which is preliminary data.</text>
</comment>
<dbReference type="Proteomes" id="UP001596302">
    <property type="component" value="Unassembled WGS sequence"/>
</dbReference>
<name>A0ABW1J2W8_9PSEU</name>
<protein>
    <recommendedName>
        <fullName evidence="3">(2Fe-2S) ferredoxin</fullName>
    </recommendedName>
</protein>
<organism evidence="1 2">
    <name type="scientific">Pseudonocardia hispaniensis</name>
    <dbReference type="NCBI Taxonomy" id="904933"/>
    <lineage>
        <taxon>Bacteria</taxon>
        <taxon>Bacillati</taxon>
        <taxon>Actinomycetota</taxon>
        <taxon>Actinomycetes</taxon>
        <taxon>Pseudonocardiales</taxon>
        <taxon>Pseudonocardiaceae</taxon>
        <taxon>Pseudonocardia</taxon>
    </lineage>
</organism>
<keyword evidence="2" id="KW-1185">Reference proteome</keyword>
<gene>
    <name evidence="1" type="ORF">ACFQE5_13230</name>
</gene>
<dbReference type="RefSeq" id="WP_379585194.1">
    <property type="nucleotide sequence ID" value="NZ_JBHSQW010000026.1"/>
</dbReference>
<evidence type="ECO:0008006" key="3">
    <source>
        <dbReference type="Google" id="ProtNLM"/>
    </source>
</evidence>
<proteinExistence type="predicted"/>
<sequence length="123" mass="13374">MTAAEGYTLVVCASASCRSQWHGQLVDALRAMVRASRHGMLVTSGCTLGRLACRLRAPGPLVLVQPCDARRRPTGRAVRIGPLSCQDDLAAVRTWIEARRFDPGLLPRHLVEAHRTMCAAAQN</sequence>